<keyword evidence="2 9" id="KW-0479">Metal-binding</keyword>
<sequence>MKILNFGSLNIDKVYSVPHFVSAGETLSSTNYEEFPGGKGLNQSIALAKAGAQVYHGGNIGKDGLFLKEVLAEANVNVDWICENGNTTGHAIIQVSASGENCILLLGGANKEITINHINQVLANFSQNDLLLLQNEINDLAYIVETAHKRGLKIALNPSPIDETITNLDFSKIDYLILNEIEAKAITNEHTNDKIFQKLLSLNKQLKVVLTLGNEGVIYKDSLEEHRQAAFKVDAVDTTAAGDTFLGYFLSQVSQQAEIKHALQMAAKAAAIAVTRKGASSSIPNLQEVMTFTKK</sequence>
<evidence type="ECO:0000256" key="2">
    <source>
        <dbReference type="ARBA" id="ARBA00022723"/>
    </source>
</evidence>
<feature type="binding site" evidence="9">
    <location>
        <position position="237"/>
    </location>
    <ligand>
        <name>K(+)</name>
        <dbReference type="ChEBI" id="CHEBI:29103"/>
    </ligand>
</feature>
<dbReference type="GeneID" id="56350276"/>
<dbReference type="Pfam" id="PF00294">
    <property type="entry name" value="PfkB"/>
    <property type="match status" value="1"/>
</dbReference>
<comment type="similarity">
    <text evidence="9">Belongs to the carbohydrate kinase PfkB family. Ribokinase subfamily.</text>
</comment>
<comment type="cofactor">
    <cofactor evidence="9">
        <name>Mg(2+)</name>
        <dbReference type="ChEBI" id="CHEBI:18420"/>
    </cofactor>
    <text evidence="9">Requires a divalent cation, most likely magnesium in vivo, as an electrophilic catalyst to aid phosphoryl group transfer. It is the chelate of the metal and the nucleotide that is the actual substrate.</text>
</comment>
<feature type="binding site" evidence="9">
    <location>
        <position position="243"/>
    </location>
    <ligand>
        <name>substrate</name>
    </ligand>
</feature>
<feature type="active site" description="Proton acceptor" evidence="9">
    <location>
        <position position="243"/>
    </location>
</feature>
<proteinExistence type="inferred from homology"/>
<dbReference type="GO" id="GO:0005524">
    <property type="term" value="F:ATP binding"/>
    <property type="evidence" value="ECO:0007669"/>
    <property type="project" value="UniProtKB-UniRule"/>
</dbReference>
<feature type="binding site" evidence="9">
    <location>
        <position position="136"/>
    </location>
    <ligand>
        <name>substrate</name>
    </ligand>
</feature>
<dbReference type="EC" id="2.7.1.15" evidence="9"/>
<evidence type="ECO:0000313" key="12">
    <source>
        <dbReference type="Proteomes" id="UP000036045"/>
    </source>
</evidence>
<dbReference type="HAMAP" id="MF_01987">
    <property type="entry name" value="Ribokinase"/>
    <property type="match status" value="1"/>
</dbReference>
<dbReference type="InterPro" id="IPR029056">
    <property type="entry name" value="Ribokinase-like"/>
</dbReference>
<evidence type="ECO:0000256" key="7">
    <source>
        <dbReference type="ARBA" id="ARBA00022958"/>
    </source>
</evidence>
<keyword evidence="6 9" id="KW-0460">Magnesium</keyword>
<name>A0A0J1IMJ5_NIACI</name>
<dbReference type="EMBL" id="LDPH01000004">
    <property type="protein sequence ID" value="KLV27108.1"/>
    <property type="molecule type" value="Genomic_DNA"/>
</dbReference>
<dbReference type="InterPro" id="IPR011877">
    <property type="entry name" value="Ribokinase"/>
</dbReference>
<feature type="binding site" evidence="9">
    <location>
        <begin position="10"/>
        <end position="12"/>
    </location>
    <ligand>
        <name>substrate</name>
    </ligand>
</feature>
<evidence type="ECO:0000256" key="5">
    <source>
        <dbReference type="ARBA" id="ARBA00022840"/>
    </source>
</evidence>
<evidence type="ECO:0000256" key="4">
    <source>
        <dbReference type="ARBA" id="ARBA00022777"/>
    </source>
</evidence>
<dbReference type="PRINTS" id="PR00990">
    <property type="entry name" value="RIBOKINASE"/>
</dbReference>
<feature type="binding site" evidence="9">
    <location>
        <position position="239"/>
    </location>
    <ligand>
        <name>K(+)</name>
        <dbReference type="ChEBI" id="CHEBI:29103"/>
    </ligand>
</feature>
<feature type="binding site" evidence="9">
    <location>
        <position position="179"/>
    </location>
    <ligand>
        <name>ATP</name>
        <dbReference type="ChEBI" id="CHEBI:30616"/>
    </ligand>
</feature>
<keyword evidence="9" id="KW-0963">Cytoplasm</keyword>
<dbReference type="CDD" id="cd01174">
    <property type="entry name" value="ribokinase"/>
    <property type="match status" value="1"/>
</dbReference>
<comment type="caution">
    <text evidence="11">The sequence shown here is derived from an EMBL/GenBank/DDBJ whole genome shotgun (WGS) entry which is preliminary data.</text>
</comment>
<evidence type="ECO:0000256" key="9">
    <source>
        <dbReference type="HAMAP-Rule" id="MF_01987"/>
    </source>
</evidence>
<dbReference type="Gene3D" id="3.40.1190.20">
    <property type="match status" value="1"/>
</dbReference>
<dbReference type="PATRIC" id="fig|1397.4.peg.3889"/>
<comment type="subcellular location">
    <subcellularLocation>
        <location evidence="9">Cytoplasm</location>
    </subcellularLocation>
</comment>
<feature type="binding site" evidence="9">
    <location>
        <begin position="38"/>
        <end position="42"/>
    </location>
    <ligand>
        <name>substrate</name>
    </ligand>
</feature>
<comment type="activity regulation">
    <text evidence="9">Activated by a monovalent cation that binds near, but not in, the active site. The most likely occupant of the site in vivo is potassium. Ion binding induces a conformational change that may alter substrate affinity.</text>
</comment>
<dbReference type="GO" id="GO:0005737">
    <property type="term" value="C:cytoplasm"/>
    <property type="evidence" value="ECO:0007669"/>
    <property type="project" value="UniProtKB-SubCell"/>
</dbReference>
<protein>
    <recommendedName>
        <fullName evidence="9">Ribokinase</fullName>
        <shortName evidence="9">RK</shortName>
        <ecNumber evidence="9">2.7.1.15</ecNumber>
    </recommendedName>
</protein>
<accession>A0A0J1IMJ5</accession>
<dbReference type="OrthoDB" id="9775849at2"/>
<dbReference type="PANTHER" id="PTHR10584:SF166">
    <property type="entry name" value="RIBOKINASE"/>
    <property type="match status" value="1"/>
</dbReference>
<dbReference type="InterPro" id="IPR011611">
    <property type="entry name" value="PfkB_dom"/>
</dbReference>
<keyword evidence="7 9" id="KW-0630">Potassium</keyword>
<keyword evidence="5 9" id="KW-0067">ATP-binding</keyword>
<evidence type="ECO:0000259" key="10">
    <source>
        <dbReference type="Pfam" id="PF00294"/>
    </source>
</evidence>
<dbReference type="GO" id="GO:0004747">
    <property type="term" value="F:ribokinase activity"/>
    <property type="evidence" value="ECO:0007669"/>
    <property type="project" value="UniProtKB-UniRule"/>
</dbReference>
<keyword evidence="4 9" id="KW-0418">Kinase</keyword>
<dbReference type="SUPFAM" id="SSF53613">
    <property type="entry name" value="Ribokinase-like"/>
    <property type="match status" value="1"/>
</dbReference>
<dbReference type="AlphaFoldDB" id="A0A0J1IMJ5"/>
<evidence type="ECO:0000256" key="3">
    <source>
        <dbReference type="ARBA" id="ARBA00022741"/>
    </source>
</evidence>
<feature type="binding site" evidence="9">
    <location>
        <position position="276"/>
    </location>
    <ligand>
        <name>K(+)</name>
        <dbReference type="ChEBI" id="CHEBI:29103"/>
    </ligand>
</feature>
<evidence type="ECO:0000256" key="6">
    <source>
        <dbReference type="ARBA" id="ARBA00022842"/>
    </source>
</evidence>
<feature type="binding site" evidence="9">
    <location>
        <position position="278"/>
    </location>
    <ligand>
        <name>K(+)</name>
        <dbReference type="ChEBI" id="CHEBI:29103"/>
    </ligand>
</feature>
<keyword evidence="3 9" id="KW-0547">Nucleotide-binding</keyword>
<feature type="binding site" evidence="9">
    <location>
        <position position="273"/>
    </location>
    <ligand>
        <name>K(+)</name>
        <dbReference type="ChEBI" id="CHEBI:29103"/>
    </ligand>
</feature>
<comment type="function">
    <text evidence="9">Catalyzes the phosphorylation of ribose at O-5 in a reaction requiring ATP and magnesium. The resulting D-ribose-5-phosphate can then be used either for sythesis of nucleotides, histidine, and tryptophan, or as a component of the pentose phosphate pathway.</text>
</comment>
<reference evidence="11 12" key="1">
    <citation type="submission" date="2015-05" db="EMBL/GenBank/DDBJ databases">
        <title>Whole genome sequence and identification of bacterial endophytes from Costus igneus.</title>
        <authorList>
            <person name="Lee Y.P."/>
            <person name="Gan H.M."/>
            <person name="Eng W."/>
            <person name="Wheatley M.S."/>
            <person name="Caraballo A."/>
            <person name="Polter S."/>
            <person name="Savka M.A."/>
            <person name="Hudson A.O."/>
        </authorList>
    </citation>
    <scope>NUCLEOTIDE SEQUENCE [LARGE SCALE GENOMIC DNA]</scope>
    <source>
        <strain evidence="11 12">RIT379</strain>
    </source>
</reference>
<keyword evidence="8 9" id="KW-0119">Carbohydrate metabolism</keyword>
<organism evidence="11 12">
    <name type="scientific">Niallia circulans</name>
    <name type="common">Bacillus circulans</name>
    <dbReference type="NCBI Taxonomy" id="1397"/>
    <lineage>
        <taxon>Bacteria</taxon>
        <taxon>Bacillati</taxon>
        <taxon>Bacillota</taxon>
        <taxon>Bacilli</taxon>
        <taxon>Bacillales</taxon>
        <taxon>Bacillaceae</taxon>
        <taxon>Niallia</taxon>
    </lineage>
</organism>
<feature type="domain" description="Carbohydrate kinase PfkB" evidence="10">
    <location>
        <begin position="3"/>
        <end position="285"/>
    </location>
</feature>
<keyword evidence="12" id="KW-1185">Reference proteome</keyword>
<gene>
    <name evidence="9" type="primary">rbsK</name>
    <name evidence="11" type="ORF">ABW02_06140</name>
</gene>
<dbReference type="PANTHER" id="PTHR10584">
    <property type="entry name" value="SUGAR KINASE"/>
    <property type="match status" value="1"/>
</dbReference>
<dbReference type="Proteomes" id="UP000036045">
    <property type="component" value="Unassembled WGS sequence"/>
</dbReference>
<comment type="catalytic activity">
    <reaction evidence="9">
        <text>D-ribose + ATP = D-ribose 5-phosphate + ADP + H(+)</text>
        <dbReference type="Rhea" id="RHEA:13697"/>
        <dbReference type="ChEBI" id="CHEBI:15378"/>
        <dbReference type="ChEBI" id="CHEBI:30616"/>
        <dbReference type="ChEBI" id="CHEBI:47013"/>
        <dbReference type="ChEBI" id="CHEBI:78346"/>
        <dbReference type="ChEBI" id="CHEBI:456216"/>
        <dbReference type="EC" id="2.7.1.15"/>
    </reaction>
</comment>
<dbReference type="UniPathway" id="UPA00916">
    <property type="reaction ID" value="UER00889"/>
</dbReference>
<comment type="subunit">
    <text evidence="9">Homodimer.</text>
</comment>
<dbReference type="GO" id="GO:0046872">
    <property type="term" value="F:metal ion binding"/>
    <property type="evidence" value="ECO:0007669"/>
    <property type="project" value="UniProtKB-KW"/>
</dbReference>
<feature type="binding site" evidence="9">
    <location>
        <begin position="242"/>
        <end position="243"/>
    </location>
    <ligand>
        <name>ATP</name>
        <dbReference type="ChEBI" id="CHEBI:30616"/>
    </ligand>
</feature>
<comment type="caution">
    <text evidence="9">Lacks conserved residue(s) required for the propagation of feature annotation.</text>
</comment>
<feature type="binding site" evidence="9">
    <location>
        <position position="282"/>
    </location>
    <ligand>
        <name>K(+)</name>
        <dbReference type="ChEBI" id="CHEBI:29103"/>
    </ligand>
</feature>
<feature type="binding site" evidence="9">
    <location>
        <begin position="211"/>
        <end position="216"/>
    </location>
    <ligand>
        <name>ATP</name>
        <dbReference type="ChEBI" id="CHEBI:30616"/>
    </ligand>
</feature>
<dbReference type="InterPro" id="IPR002139">
    <property type="entry name" value="Ribo/fructo_kinase"/>
</dbReference>
<evidence type="ECO:0000313" key="11">
    <source>
        <dbReference type="EMBL" id="KLV27108.1"/>
    </source>
</evidence>
<evidence type="ECO:0000256" key="1">
    <source>
        <dbReference type="ARBA" id="ARBA00022679"/>
    </source>
</evidence>
<dbReference type="GO" id="GO:0019303">
    <property type="term" value="P:D-ribose catabolic process"/>
    <property type="evidence" value="ECO:0007669"/>
    <property type="project" value="UniProtKB-UniRule"/>
</dbReference>
<dbReference type="RefSeq" id="WP_047941066.1">
    <property type="nucleotide sequence ID" value="NZ_CP053989.1"/>
</dbReference>
<evidence type="ECO:0000256" key="8">
    <source>
        <dbReference type="ARBA" id="ARBA00023277"/>
    </source>
</evidence>
<keyword evidence="1 9" id="KW-0808">Transferase</keyword>
<comment type="pathway">
    <text evidence="9">Carbohydrate metabolism; D-ribose degradation; D-ribose 5-phosphate from beta-D-ribopyranose: step 2/2.</text>
</comment>